<name>A0ABP9B8D4_9GAMM</name>
<sequence length="121" mass="12857">MTRPFPSDTADAATLVRHVPRNRRDAPSKLRRGGRHCPICLAAFAKNAKRTRRVRCCDACGAHPQPGKACASCGADAIWQAHGQAACQRCAAHGEAHVVIADATPVAVRETTDDPHEAVLG</sequence>
<organism evidence="2 3">
    <name type="scientific">Lysobacter hankyongensis</name>
    <dbReference type="NCBI Taxonomy" id="1176535"/>
    <lineage>
        <taxon>Bacteria</taxon>
        <taxon>Pseudomonadati</taxon>
        <taxon>Pseudomonadota</taxon>
        <taxon>Gammaproteobacteria</taxon>
        <taxon>Lysobacterales</taxon>
        <taxon>Lysobacteraceae</taxon>
        <taxon>Lysobacter</taxon>
    </lineage>
</organism>
<reference evidence="3" key="1">
    <citation type="journal article" date="2019" name="Int. J. Syst. Evol. Microbiol.">
        <title>The Global Catalogue of Microorganisms (GCM) 10K type strain sequencing project: providing services to taxonomists for standard genome sequencing and annotation.</title>
        <authorList>
            <consortium name="The Broad Institute Genomics Platform"/>
            <consortium name="The Broad Institute Genome Sequencing Center for Infectious Disease"/>
            <person name="Wu L."/>
            <person name="Ma J."/>
        </authorList>
    </citation>
    <scope>NUCLEOTIDE SEQUENCE [LARGE SCALE GENOMIC DNA]</scope>
    <source>
        <strain evidence="3">JCM 18204</strain>
    </source>
</reference>
<dbReference type="Proteomes" id="UP001499959">
    <property type="component" value="Unassembled WGS sequence"/>
</dbReference>
<comment type="caution">
    <text evidence="2">The sequence shown here is derived from an EMBL/GenBank/DDBJ whole genome shotgun (WGS) entry which is preliminary data.</text>
</comment>
<dbReference type="EMBL" id="BAABJE010000007">
    <property type="protein sequence ID" value="GAA4791951.1"/>
    <property type="molecule type" value="Genomic_DNA"/>
</dbReference>
<accession>A0ABP9B8D4</accession>
<keyword evidence="3" id="KW-1185">Reference proteome</keyword>
<evidence type="ECO:0000313" key="2">
    <source>
        <dbReference type="EMBL" id="GAA4791951.1"/>
    </source>
</evidence>
<protein>
    <submittedName>
        <fullName evidence="2">Uncharacterized protein</fullName>
    </submittedName>
</protein>
<feature type="region of interest" description="Disordered" evidence="1">
    <location>
        <begin position="1"/>
        <end position="32"/>
    </location>
</feature>
<evidence type="ECO:0000313" key="3">
    <source>
        <dbReference type="Proteomes" id="UP001499959"/>
    </source>
</evidence>
<gene>
    <name evidence="2" type="ORF">GCM10023307_16590</name>
</gene>
<evidence type="ECO:0000256" key="1">
    <source>
        <dbReference type="SAM" id="MobiDB-lite"/>
    </source>
</evidence>
<proteinExistence type="predicted"/>